<organism evidence="1">
    <name type="scientific">Arundo donax</name>
    <name type="common">Giant reed</name>
    <name type="synonym">Donax arundinaceus</name>
    <dbReference type="NCBI Taxonomy" id="35708"/>
    <lineage>
        <taxon>Eukaryota</taxon>
        <taxon>Viridiplantae</taxon>
        <taxon>Streptophyta</taxon>
        <taxon>Embryophyta</taxon>
        <taxon>Tracheophyta</taxon>
        <taxon>Spermatophyta</taxon>
        <taxon>Magnoliopsida</taxon>
        <taxon>Liliopsida</taxon>
        <taxon>Poales</taxon>
        <taxon>Poaceae</taxon>
        <taxon>PACMAD clade</taxon>
        <taxon>Arundinoideae</taxon>
        <taxon>Arundineae</taxon>
        <taxon>Arundo</taxon>
    </lineage>
</organism>
<reference evidence="1" key="1">
    <citation type="submission" date="2014-09" db="EMBL/GenBank/DDBJ databases">
        <authorList>
            <person name="Magalhaes I.L.F."/>
            <person name="Oliveira U."/>
            <person name="Santos F.R."/>
            <person name="Vidigal T.H.D.A."/>
            <person name="Brescovit A.D."/>
            <person name="Santos A.J."/>
        </authorList>
    </citation>
    <scope>NUCLEOTIDE SEQUENCE</scope>
    <source>
        <tissue evidence="1">Shoot tissue taken approximately 20 cm above the soil surface</tissue>
    </source>
</reference>
<evidence type="ECO:0000313" key="1">
    <source>
        <dbReference type="EMBL" id="JAE39337.1"/>
    </source>
</evidence>
<proteinExistence type="predicted"/>
<accession>A0A0A9HRI2</accession>
<reference evidence="1" key="2">
    <citation type="journal article" date="2015" name="Data Brief">
        <title>Shoot transcriptome of the giant reed, Arundo donax.</title>
        <authorList>
            <person name="Barrero R.A."/>
            <person name="Guerrero F.D."/>
            <person name="Moolhuijzen P."/>
            <person name="Goolsby J.A."/>
            <person name="Tidwell J."/>
            <person name="Bellgard S.E."/>
            <person name="Bellgard M.I."/>
        </authorList>
    </citation>
    <scope>NUCLEOTIDE SEQUENCE</scope>
    <source>
        <tissue evidence="1">Shoot tissue taken approximately 20 cm above the soil surface</tissue>
    </source>
</reference>
<protein>
    <submittedName>
        <fullName evidence="1">Uncharacterized protein</fullName>
    </submittedName>
</protein>
<dbReference type="EMBL" id="GBRH01158559">
    <property type="protein sequence ID" value="JAE39337.1"/>
    <property type="molecule type" value="Transcribed_RNA"/>
</dbReference>
<sequence length="82" mass="9489">MYNTLTLKIAFFIPYQSCLYKILCLSNFCPLPNKWKNIFLSGSSMGSLQNLSWELIISFSASVHSYKLFIFSVKKSCRNESF</sequence>
<dbReference type="AlphaFoldDB" id="A0A0A9HRI2"/>
<name>A0A0A9HRI2_ARUDO</name>